<evidence type="ECO:0000256" key="6">
    <source>
        <dbReference type="ARBA" id="ARBA00023121"/>
    </source>
</evidence>
<accession>A0A6A6UD63</accession>
<evidence type="ECO:0000313" key="12">
    <source>
        <dbReference type="EMBL" id="KAF2669048.1"/>
    </source>
</evidence>
<dbReference type="PROSITE" id="PS51847">
    <property type="entry name" value="SMP"/>
    <property type="match status" value="1"/>
</dbReference>
<dbReference type="Pfam" id="PF10296">
    <property type="entry name" value="MMM1"/>
    <property type="match status" value="1"/>
</dbReference>
<keyword evidence="7 8" id="KW-0472">Membrane</keyword>
<feature type="topological domain" description="Cytoplasmic" evidence="8">
    <location>
        <begin position="28"/>
        <end position="412"/>
    </location>
</feature>
<protein>
    <recommendedName>
        <fullName evidence="8">Maintenance of mitochondrial morphology protein 1</fullName>
    </recommendedName>
</protein>
<dbReference type="GO" id="GO:0032865">
    <property type="term" value="C:ERMES complex"/>
    <property type="evidence" value="ECO:0007669"/>
    <property type="project" value="UniProtKB-UniRule"/>
</dbReference>
<evidence type="ECO:0000256" key="1">
    <source>
        <dbReference type="ARBA" id="ARBA00022448"/>
    </source>
</evidence>
<dbReference type="GO" id="GO:0015914">
    <property type="term" value="P:phospholipid transport"/>
    <property type="evidence" value="ECO:0007669"/>
    <property type="project" value="TreeGrafter"/>
</dbReference>
<dbReference type="PANTHER" id="PTHR13466">
    <property type="entry name" value="TEX2 PROTEIN-RELATED"/>
    <property type="match status" value="1"/>
</dbReference>
<name>A0A6A6UD63_9PEZI</name>
<evidence type="ECO:0000256" key="5">
    <source>
        <dbReference type="ARBA" id="ARBA00023055"/>
    </source>
</evidence>
<dbReference type="OrthoDB" id="5599157at2759"/>
<evidence type="ECO:0000256" key="9">
    <source>
        <dbReference type="SAM" id="MobiDB-lite"/>
    </source>
</evidence>
<keyword evidence="5" id="KW-0445">Lipid transport</keyword>
<dbReference type="Proteomes" id="UP000799302">
    <property type="component" value="Unassembled WGS sequence"/>
</dbReference>
<keyword evidence="6" id="KW-0446">Lipid-binding</keyword>
<proteinExistence type="inferred from homology"/>
<keyword evidence="3 8" id="KW-0256">Endoplasmic reticulum</keyword>
<evidence type="ECO:0000256" key="2">
    <source>
        <dbReference type="ARBA" id="ARBA00022692"/>
    </source>
</evidence>
<keyword evidence="4 8" id="KW-1133">Transmembrane helix</keyword>
<feature type="compositionally biased region" description="Low complexity" evidence="9">
    <location>
        <begin position="378"/>
        <end position="389"/>
    </location>
</feature>
<keyword evidence="2 8" id="KW-0812">Transmembrane</keyword>
<dbReference type="InterPro" id="IPR031468">
    <property type="entry name" value="SMP_LBD"/>
</dbReference>
<keyword evidence="1" id="KW-0813">Transport</keyword>
<dbReference type="EMBL" id="MU004235">
    <property type="protein sequence ID" value="KAF2669048.1"/>
    <property type="molecule type" value="Genomic_DNA"/>
</dbReference>
<evidence type="ECO:0000259" key="11">
    <source>
        <dbReference type="PROSITE" id="PS51847"/>
    </source>
</evidence>
<dbReference type="GO" id="GO:1990456">
    <property type="term" value="P:mitochondrion-endoplasmic reticulum membrane tethering"/>
    <property type="evidence" value="ECO:0007669"/>
    <property type="project" value="TreeGrafter"/>
</dbReference>
<evidence type="ECO:0000256" key="4">
    <source>
        <dbReference type="ARBA" id="ARBA00022989"/>
    </source>
</evidence>
<feature type="region of interest" description="Disordered" evidence="9">
    <location>
        <begin position="297"/>
        <end position="412"/>
    </location>
</feature>
<feature type="topological domain" description="Lumenal" evidence="8">
    <location>
        <begin position="1"/>
        <end position="8"/>
    </location>
</feature>
<dbReference type="CDD" id="cd21671">
    <property type="entry name" value="SMP_Mmm1"/>
    <property type="match status" value="1"/>
</dbReference>
<dbReference type="HAMAP" id="MF_03103">
    <property type="entry name" value="Mmm1"/>
    <property type="match status" value="1"/>
</dbReference>
<dbReference type="AlphaFoldDB" id="A0A6A6UD63"/>
<comment type="function">
    <text evidence="8">Component of the ERMES/MDM complex, which serves as a molecular tether to connect the endoplasmic reticulum (ER) and mitochondria. Components of this complex are involved in the control of mitochondrial shape and protein biogenesis, and function in nonvesicular lipid trafficking between the ER and mitochondria. The MDM12-MMM1 subcomplex functions in the major beta-barrel assembly pathway that is responsible for biogenesis of all outer membrane beta-barrel proteins, and acts in a late step after the SAM complex. The MDM10-MDM12-MMM1 subcomplex further acts in the TOM40-specific pathway after the action of the MDM12-MMM1 complex. Essential for establishing and maintaining the structure of mitochondria and maintenance of mtDNA nucleoids.</text>
</comment>
<evidence type="ECO:0000256" key="10">
    <source>
        <dbReference type="SAM" id="Phobius"/>
    </source>
</evidence>
<keyword evidence="13" id="KW-1185">Reference proteome</keyword>
<feature type="transmembrane region" description="Helical" evidence="10">
    <location>
        <begin position="191"/>
        <end position="211"/>
    </location>
</feature>
<comment type="similarity">
    <text evidence="8">Belongs to the MMM1 family.</text>
</comment>
<evidence type="ECO:0000256" key="8">
    <source>
        <dbReference type="HAMAP-Rule" id="MF_03103"/>
    </source>
</evidence>
<feature type="compositionally biased region" description="Acidic residues" evidence="9">
    <location>
        <begin position="306"/>
        <end position="323"/>
    </location>
</feature>
<dbReference type="InterPro" id="IPR027537">
    <property type="entry name" value="Mmm1"/>
</dbReference>
<comment type="subunit">
    <text evidence="8">Homodimer. Component of the ER-mitochondria encounter structure (ERMES) or MDM complex, composed of MMM1, MDM10, MDM12 and MDM34. A MMM1 homodimer associates with one molecule of MDM12 on each side in a pairwise head-to-tail manner, and the SMP-LTD domains of MMM1 and MDM12 generate a continuous hydrophobic tunnel for phospholipid trafficking.</text>
</comment>
<feature type="domain" description="SMP-LTD" evidence="11">
    <location>
        <begin position="84"/>
        <end position="293"/>
    </location>
</feature>
<dbReference type="GO" id="GO:0005789">
    <property type="term" value="C:endoplasmic reticulum membrane"/>
    <property type="evidence" value="ECO:0007669"/>
    <property type="project" value="UniProtKB-SubCell"/>
</dbReference>
<evidence type="ECO:0000256" key="3">
    <source>
        <dbReference type="ARBA" id="ARBA00022824"/>
    </source>
</evidence>
<feature type="compositionally biased region" description="Basic and acidic residues" evidence="9">
    <location>
        <begin position="338"/>
        <end position="366"/>
    </location>
</feature>
<dbReference type="PANTHER" id="PTHR13466:SF0">
    <property type="entry name" value="SMP-LTD DOMAIN-CONTAINING PROTEIN"/>
    <property type="match status" value="1"/>
</dbReference>
<reference evidence="12" key="1">
    <citation type="journal article" date="2020" name="Stud. Mycol.">
        <title>101 Dothideomycetes genomes: a test case for predicting lifestyles and emergence of pathogens.</title>
        <authorList>
            <person name="Haridas S."/>
            <person name="Albert R."/>
            <person name="Binder M."/>
            <person name="Bloem J."/>
            <person name="Labutti K."/>
            <person name="Salamov A."/>
            <person name="Andreopoulos B."/>
            <person name="Baker S."/>
            <person name="Barry K."/>
            <person name="Bills G."/>
            <person name="Bluhm B."/>
            <person name="Cannon C."/>
            <person name="Castanera R."/>
            <person name="Culley D."/>
            <person name="Daum C."/>
            <person name="Ezra D."/>
            <person name="Gonzalez J."/>
            <person name="Henrissat B."/>
            <person name="Kuo A."/>
            <person name="Liang C."/>
            <person name="Lipzen A."/>
            <person name="Lutzoni F."/>
            <person name="Magnuson J."/>
            <person name="Mondo S."/>
            <person name="Nolan M."/>
            <person name="Ohm R."/>
            <person name="Pangilinan J."/>
            <person name="Park H.-J."/>
            <person name="Ramirez L."/>
            <person name="Alfaro M."/>
            <person name="Sun H."/>
            <person name="Tritt A."/>
            <person name="Yoshinaga Y."/>
            <person name="Zwiers L.-H."/>
            <person name="Turgeon B."/>
            <person name="Goodwin S."/>
            <person name="Spatafora J."/>
            <person name="Crous P."/>
            <person name="Grigoriev I."/>
        </authorList>
    </citation>
    <scope>NUCLEOTIDE SEQUENCE</scope>
    <source>
        <strain evidence="12">CBS 115976</strain>
    </source>
</reference>
<organism evidence="12 13">
    <name type="scientific">Microthyrium microscopicum</name>
    <dbReference type="NCBI Taxonomy" id="703497"/>
    <lineage>
        <taxon>Eukaryota</taxon>
        <taxon>Fungi</taxon>
        <taxon>Dikarya</taxon>
        <taxon>Ascomycota</taxon>
        <taxon>Pezizomycotina</taxon>
        <taxon>Dothideomycetes</taxon>
        <taxon>Dothideomycetes incertae sedis</taxon>
        <taxon>Microthyriales</taxon>
        <taxon>Microthyriaceae</taxon>
        <taxon>Microthyrium</taxon>
    </lineage>
</organism>
<dbReference type="GO" id="GO:0045040">
    <property type="term" value="P:protein insertion into mitochondrial outer membrane"/>
    <property type="evidence" value="ECO:0007669"/>
    <property type="project" value="UniProtKB-UniRule"/>
</dbReference>
<dbReference type="InterPro" id="IPR019411">
    <property type="entry name" value="MMM1_dom"/>
</dbReference>
<dbReference type="GO" id="GO:0008289">
    <property type="term" value="F:lipid binding"/>
    <property type="evidence" value="ECO:0007669"/>
    <property type="project" value="UniProtKB-KW"/>
</dbReference>
<sequence>MNALTAFFLGQLSLAILIFAFIKFFIFGDPPTSPRPRRHSHTLLRPPRSLRNKRSAILRSNAAALHLPPSTILSKTFYNVSGHQPESLDWFNVLVAQTLAQLRADALHDDAMLNSLSAVLNGPTKPDFLGAINVTELSLGDEFPIFSNCRIIPVDDAGAQVQRVGDGTRLLARLDVDLSDALTLGIETKMLLNYPLALAAVLPVALAVSVVRFSATLSLSFIPTANPTPAAPKTTLAFSFLPDYRLDLSVRSLLGSRARLQDVPKLAQLVESRIHAWLHERCVEPRFQQIVLPSLWPRKQNTRGGDDEDEEGASETGGEDTEREDGRQEGKQTSAGAQRERPVTGSELEQRMAEEGRKLRQAEARMRGQTNVAGEVGSAHSTSASAMATARRRPQAKTVESTDNLRMPGHFE</sequence>
<comment type="subcellular location">
    <subcellularLocation>
        <location evidence="8">Endoplasmic reticulum membrane</location>
        <topology evidence="8">Single-pass type I membrane protein</topology>
    </subcellularLocation>
    <text evidence="8">The ERMES/MDM complex localizes to a few discrete foci (around 10 per single cell), that represent mitochondria-endoplasmic reticulum junctions. These foci are often found next to mtDNA nucleoids.</text>
</comment>
<evidence type="ECO:0000256" key="7">
    <source>
        <dbReference type="ARBA" id="ARBA00023136"/>
    </source>
</evidence>
<gene>
    <name evidence="8" type="primary">MMM1</name>
    <name evidence="12" type="ORF">BT63DRAFT_424766</name>
</gene>
<evidence type="ECO:0000313" key="13">
    <source>
        <dbReference type="Proteomes" id="UP000799302"/>
    </source>
</evidence>
<feature type="transmembrane region" description="Helical" evidence="10">
    <location>
        <begin position="6"/>
        <end position="28"/>
    </location>
</feature>